<protein>
    <submittedName>
        <fullName evidence="4">HlyD family efflux transporter periplasmic adaptor subunit</fullName>
    </submittedName>
</protein>
<keyword evidence="2" id="KW-0175">Coiled coil</keyword>
<feature type="domain" description="Multidrug resistance protein MdtA-like barrel-sandwich hybrid" evidence="3">
    <location>
        <begin position="79"/>
        <end position="261"/>
    </location>
</feature>
<dbReference type="InterPro" id="IPR058625">
    <property type="entry name" value="MdtA-like_BSH"/>
</dbReference>
<dbReference type="RefSeq" id="WP_304996690.1">
    <property type="nucleotide sequence ID" value="NZ_CP101717.1"/>
</dbReference>
<name>A0AB38YJH4_9GAMM</name>
<evidence type="ECO:0000256" key="1">
    <source>
        <dbReference type="ARBA" id="ARBA00009477"/>
    </source>
</evidence>
<feature type="coiled-coil region" evidence="2">
    <location>
        <begin position="164"/>
        <end position="233"/>
    </location>
</feature>
<dbReference type="PANTHER" id="PTHR30469">
    <property type="entry name" value="MULTIDRUG RESISTANCE PROTEIN MDTA"/>
    <property type="match status" value="1"/>
</dbReference>
<sequence>MPAVTRKQLLTWGLPVLILFFAWGISRFMASTPQNVAPAVAEGEVRVAGDTATVSVFTLQRATLSPELTLYGQVKAARSVQLTAPYSATLAELLVTEGERVSANQLLARLDTRDLERQRAQQETRLRDITARLSLQRTEHSANEEALAIEQELLVIAQRAAERTRNLQARNLAAESDVEAAERNLQQQRLSVSSRRLAVNRFADQQSQLQAQQREAELALQQLDDQLADAEIRAPFAGQVAELNIEAASRVTAQNPVMTVVSNGEARVEALLPTHQLASIEEGIRGQLAMGDRQYDVQLLGWEPITRGGSVRARFAFDASPERLVVNQFHRLALELAPQAEVFAVPAPYLYENRFVYRVVDERLERVTVDVVGYRQSLNGSGAPSDLTWTLIRSADLANGDTILASRLPDAAPGLAVIVRGEVF</sequence>
<dbReference type="SUPFAM" id="SSF111369">
    <property type="entry name" value="HlyD-like secretion proteins"/>
    <property type="match status" value="1"/>
</dbReference>
<dbReference type="GO" id="GO:0015562">
    <property type="term" value="F:efflux transmembrane transporter activity"/>
    <property type="evidence" value="ECO:0007669"/>
    <property type="project" value="TreeGrafter"/>
</dbReference>
<dbReference type="GO" id="GO:1990281">
    <property type="term" value="C:efflux pump complex"/>
    <property type="evidence" value="ECO:0007669"/>
    <property type="project" value="TreeGrafter"/>
</dbReference>
<dbReference type="EMBL" id="CP101717">
    <property type="protein sequence ID" value="WLD59397.1"/>
    <property type="molecule type" value="Genomic_DNA"/>
</dbReference>
<evidence type="ECO:0000259" key="3">
    <source>
        <dbReference type="Pfam" id="PF25917"/>
    </source>
</evidence>
<organism evidence="4">
    <name type="scientific">Salinispirillum sp. LH 10-3-1</name>
    <dbReference type="NCBI Taxonomy" id="2952525"/>
    <lineage>
        <taxon>Bacteria</taxon>
        <taxon>Pseudomonadati</taxon>
        <taxon>Pseudomonadota</taxon>
        <taxon>Gammaproteobacteria</taxon>
        <taxon>Oceanospirillales</taxon>
        <taxon>Saccharospirillaceae</taxon>
        <taxon>Salinispirillum</taxon>
    </lineage>
</organism>
<dbReference type="PANTHER" id="PTHR30469:SF15">
    <property type="entry name" value="HLYD FAMILY OF SECRETION PROTEINS"/>
    <property type="match status" value="1"/>
</dbReference>
<proteinExistence type="inferred from homology"/>
<evidence type="ECO:0000256" key="2">
    <source>
        <dbReference type="SAM" id="Coils"/>
    </source>
</evidence>
<dbReference type="AlphaFoldDB" id="A0AB38YJH4"/>
<reference evidence="4" key="1">
    <citation type="submission" date="2022-07" db="EMBL/GenBank/DDBJ databases">
        <title>Complete genome sequence of Salinispirillum sp. LH10-3-1 capable of multiple carbohydrate inversion isolated from a soda lake.</title>
        <authorList>
            <person name="Liu J."/>
            <person name="Zhai Y."/>
            <person name="Zhang H."/>
            <person name="Yang H."/>
            <person name="Qu J."/>
            <person name="Li J."/>
        </authorList>
    </citation>
    <scope>NUCLEOTIDE SEQUENCE</scope>
    <source>
        <strain evidence="4">LH 10-3-1</strain>
    </source>
</reference>
<dbReference type="Pfam" id="PF25917">
    <property type="entry name" value="BSH_RND"/>
    <property type="match status" value="1"/>
</dbReference>
<gene>
    <name evidence="4" type="ORF">NFC81_06365</name>
</gene>
<dbReference type="Gene3D" id="2.40.50.100">
    <property type="match status" value="2"/>
</dbReference>
<comment type="similarity">
    <text evidence="1">Belongs to the membrane fusion protein (MFP) (TC 8.A.1) family.</text>
</comment>
<evidence type="ECO:0000313" key="4">
    <source>
        <dbReference type="EMBL" id="WLD59397.1"/>
    </source>
</evidence>
<accession>A0AB38YJH4</accession>